<feature type="region of interest" description="Disordered" evidence="8">
    <location>
        <begin position="331"/>
        <end position="363"/>
    </location>
</feature>
<evidence type="ECO:0000256" key="3">
    <source>
        <dbReference type="ARBA" id="ARBA00022737"/>
    </source>
</evidence>
<evidence type="ECO:0000256" key="6">
    <source>
        <dbReference type="ARBA" id="ARBA00023242"/>
    </source>
</evidence>
<protein>
    <recommendedName>
        <fullName evidence="9">C2H2-type domain-containing protein</fullName>
    </recommendedName>
</protein>
<evidence type="ECO:0000256" key="5">
    <source>
        <dbReference type="ARBA" id="ARBA00022833"/>
    </source>
</evidence>
<feature type="region of interest" description="Disordered" evidence="8">
    <location>
        <begin position="1"/>
        <end position="20"/>
    </location>
</feature>
<dbReference type="InterPro" id="IPR050331">
    <property type="entry name" value="Zinc_finger"/>
</dbReference>
<feature type="domain" description="C2H2-type" evidence="9">
    <location>
        <begin position="398"/>
        <end position="425"/>
    </location>
</feature>
<feature type="domain" description="C2H2-type" evidence="9">
    <location>
        <begin position="369"/>
        <end position="396"/>
    </location>
</feature>
<dbReference type="Proteomes" id="UP000711488">
    <property type="component" value="Unassembled WGS sequence"/>
</dbReference>
<evidence type="ECO:0000256" key="7">
    <source>
        <dbReference type="PROSITE-ProRule" id="PRU00042"/>
    </source>
</evidence>
<keyword evidence="2" id="KW-0479">Metal-binding</keyword>
<keyword evidence="5" id="KW-0862">Zinc</keyword>
<dbReference type="GO" id="GO:0005634">
    <property type="term" value="C:nucleus"/>
    <property type="evidence" value="ECO:0007669"/>
    <property type="project" value="UniProtKB-SubCell"/>
</dbReference>
<evidence type="ECO:0000259" key="9">
    <source>
        <dbReference type="PROSITE" id="PS50157"/>
    </source>
</evidence>
<dbReference type="InterPro" id="IPR036236">
    <property type="entry name" value="Znf_C2H2_sf"/>
</dbReference>
<comment type="subcellular location">
    <subcellularLocation>
        <location evidence="1">Nucleus</location>
    </subcellularLocation>
</comment>
<evidence type="ECO:0000313" key="10">
    <source>
        <dbReference type="EMBL" id="KAA0203105.1"/>
    </source>
</evidence>
<dbReference type="PANTHER" id="PTHR16515:SF49">
    <property type="entry name" value="GASTRULA ZINC FINGER PROTEIN XLCGF49.1-LIKE-RELATED"/>
    <property type="match status" value="1"/>
</dbReference>
<dbReference type="Pfam" id="PF00096">
    <property type="entry name" value="zf-C2H2"/>
    <property type="match status" value="1"/>
</dbReference>
<comment type="caution">
    <text evidence="10">The sequence shown here is derived from an EMBL/GenBank/DDBJ whole genome shotgun (WGS) entry which is preliminary data.</text>
</comment>
<dbReference type="GO" id="GO:0008270">
    <property type="term" value="F:zinc ion binding"/>
    <property type="evidence" value="ECO:0007669"/>
    <property type="project" value="UniProtKB-KW"/>
</dbReference>
<gene>
    <name evidence="10" type="ORF">HAZT_HAZT005880</name>
</gene>
<dbReference type="SUPFAM" id="SSF57667">
    <property type="entry name" value="beta-beta-alpha zinc fingers"/>
    <property type="match status" value="2"/>
</dbReference>
<organism evidence="10">
    <name type="scientific">Hyalella azteca</name>
    <name type="common">Amphipod</name>
    <dbReference type="NCBI Taxonomy" id="294128"/>
    <lineage>
        <taxon>Eukaryota</taxon>
        <taxon>Metazoa</taxon>
        <taxon>Ecdysozoa</taxon>
        <taxon>Arthropoda</taxon>
        <taxon>Crustacea</taxon>
        <taxon>Multicrustacea</taxon>
        <taxon>Malacostraca</taxon>
        <taxon>Eumalacostraca</taxon>
        <taxon>Peracarida</taxon>
        <taxon>Amphipoda</taxon>
        <taxon>Senticaudata</taxon>
        <taxon>Talitrida</taxon>
        <taxon>Talitroidea</taxon>
        <taxon>Hyalellidae</taxon>
        <taxon>Hyalella</taxon>
    </lineage>
</organism>
<dbReference type="OrthoDB" id="6077919at2759"/>
<feature type="compositionally biased region" description="Low complexity" evidence="8">
    <location>
        <begin position="341"/>
        <end position="352"/>
    </location>
</feature>
<evidence type="ECO:0000256" key="2">
    <source>
        <dbReference type="ARBA" id="ARBA00022723"/>
    </source>
</evidence>
<sequence>MSSKTGESESASQSFSADSTSDVQASYAIACGISCDGNETSEVIPKTEVASPETNLEASETLEDRLAKRNALLPPRQRRRIAPDPALTCVICTRVFRTTNAQRKHVAVYSDNLMTTANVCTTATRNCSVDTVVMYLSANGGDHLSYVAKDASLLNSDGIKSATNVFEPNETIVIDMSENSLNESKSRDSVIDPNEFCLHPTEVTSQASSKKGEVEKFRDACITDRQTVRKDSLDVTTESIDGINFNEEVRVHTNLVESADIDDQNNDSSSIDGVVNRTSTASPTENISLIPSDIDVLRLGIDELLAEDKKAVSLTKTGKITRVHASSGRGIDKEKDGITHSTATTDITSVSSSDDKPSWELVTPSQGPFPCQVCSKVFNRKWNLEQHEGLHFPERQRYLCRLCQRSFAYRTTYLAHRRSHDHTTTTVACLHCGMWLIVGVQYLVFALKLLCVLSFEKQFEFKSRGAMMAHERRIHQRTKPHKCCSCDRSFHQRAELAYHLRYVGVGYLRYVV</sequence>
<proteinExistence type="predicted"/>
<evidence type="ECO:0000256" key="4">
    <source>
        <dbReference type="ARBA" id="ARBA00022771"/>
    </source>
</evidence>
<dbReference type="PANTHER" id="PTHR16515">
    <property type="entry name" value="PR DOMAIN ZINC FINGER PROTEIN"/>
    <property type="match status" value="1"/>
</dbReference>
<keyword evidence="4 7" id="KW-0863">Zinc-finger</keyword>
<dbReference type="SMART" id="SM00355">
    <property type="entry name" value="ZnF_C2H2"/>
    <property type="match status" value="4"/>
</dbReference>
<reference evidence="10" key="1">
    <citation type="submission" date="2014-08" db="EMBL/GenBank/DDBJ databases">
        <authorList>
            <person name="Murali S."/>
            <person name="Richards S."/>
            <person name="Bandaranaike D."/>
            <person name="Bellair M."/>
            <person name="Blankenburg K."/>
            <person name="Chao H."/>
            <person name="Dinh H."/>
            <person name="Doddapaneni H."/>
            <person name="Dugan-Rocha S."/>
            <person name="Elkadiri S."/>
            <person name="Gnanaolivu R."/>
            <person name="Hughes D."/>
            <person name="Lee S."/>
            <person name="Li M."/>
            <person name="Ming W."/>
            <person name="Munidasa M."/>
            <person name="Muniz J."/>
            <person name="Nguyen L."/>
            <person name="Osuji N."/>
            <person name="Pu L.-L."/>
            <person name="Puazo M."/>
            <person name="Skinner E."/>
            <person name="Qu C."/>
            <person name="Quiroz J."/>
            <person name="Raj R."/>
            <person name="Weissenberger G."/>
            <person name="Xin Y."/>
            <person name="Zou X."/>
            <person name="Han Y."/>
            <person name="Worley K."/>
            <person name="Muzny D."/>
            <person name="Gibbs R."/>
        </authorList>
    </citation>
    <scope>NUCLEOTIDE SEQUENCE</scope>
    <source>
        <strain evidence="10">HAZT.00-mixed</strain>
        <tissue evidence="10">Whole organism</tissue>
    </source>
</reference>
<evidence type="ECO:0000256" key="8">
    <source>
        <dbReference type="SAM" id="MobiDB-lite"/>
    </source>
</evidence>
<evidence type="ECO:0000256" key="1">
    <source>
        <dbReference type="ARBA" id="ARBA00004123"/>
    </source>
</evidence>
<reference evidence="10" key="2">
    <citation type="journal article" date="2018" name="Environ. Sci. Technol.">
        <title>The Toxicogenome of Hyalella azteca: A Model for Sediment Ecotoxicology and Evolutionary Toxicology.</title>
        <authorList>
            <person name="Poynton H.C."/>
            <person name="Hasenbein S."/>
            <person name="Benoit J.B."/>
            <person name="Sepulveda M.S."/>
            <person name="Poelchau M.F."/>
            <person name="Hughes D.S.T."/>
            <person name="Murali S.C."/>
            <person name="Chen S."/>
            <person name="Glastad K.M."/>
            <person name="Goodisman M.A.D."/>
            <person name="Werren J.H."/>
            <person name="Vineis J.H."/>
            <person name="Bowen J.L."/>
            <person name="Friedrich M."/>
            <person name="Jones J."/>
            <person name="Robertson H.M."/>
            <person name="Feyereisen R."/>
            <person name="Mechler-Hickson A."/>
            <person name="Mathers N."/>
            <person name="Lee C.E."/>
            <person name="Colbourne J.K."/>
            <person name="Biales A."/>
            <person name="Johnston J.S."/>
            <person name="Wellborn G.A."/>
            <person name="Rosendale A.J."/>
            <person name="Cridge A.G."/>
            <person name="Munoz-Torres M.C."/>
            <person name="Bain P.A."/>
            <person name="Manny A.R."/>
            <person name="Major K.M."/>
            <person name="Lambert F.N."/>
            <person name="Vulpe C.D."/>
            <person name="Tuck P."/>
            <person name="Blalock B.J."/>
            <person name="Lin Y.Y."/>
            <person name="Smith M.E."/>
            <person name="Ochoa-Acuna H."/>
            <person name="Chen M.M."/>
            <person name="Childers C.P."/>
            <person name="Qu J."/>
            <person name="Dugan S."/>
            <person name="Lee S.L."/>
            <person name="Chao H."/>
            <person name="Dinh H."/>
            <person name="Han Y."/>
            <person name="Doddapaneni H."/>
            <person name="Worley K.C."/>
            <person name="Muzny D.M."/>
            <person name="Gibbs R.A."/>
            <person name="Richards S."/>
        </authorList>
    </citation>
    <scope>NUCLEOTIDE SEQUENCE</scope>
    <source>
        <strain evidence="10">HAZT.00-mixed</strain>
        <tissue evidence="10">Whole organism</tissue>
    </source>
</reference>
<name>A0A6A0HDM6_HYAAZ</name>
<reference evidence="10" key="3">
    <citation type="submission" date="2019-06" db="EMBL/GenBank/DDBJ databases">
        <authorList>
            <person name="Poynton C."/>
            <person name="Hasenbein S."/>
            <person name="Benoit J.B."/>
            <person name="Sepulveda M.S."/>
            <person name="Poelchau M.F."/>
            <person name="Murali S.C."/>
            <person name="Chen S."/>
            <person name="Glastad K.M."/>
            <person name="Werren J.H."/>
            <person name="Vineis J.H."/>
            <person name="Bowen J.L."/>
            <person name="Friedrich M."/>
            <person name="Jones J."/>
            <person name="Robertson H.M."/>
            <person name="Feyereisen R."/>
            <person name="Mechler-Hickson A."/>
            <person name="Mathers N."/>
            <person name="Lee C.E."/>
            <person name="Colbourne J.K."/>
            <person name="Biales A."/>
            <person name="Johnston J.S."/>
            <person name="Wellborn G.A."/>
            <person name="Rosendale A.J."/>
            <person name="Cridge A.G."/>
            <person name="Munoz-Torres M.C."/>
            <person name="Bain P.A."/>
            <person name="Manny A.R."/>
            <person name="Major K.M."/>
            <person name="Lambert F.N."/>
            <person name="Vulpe C.D."/>
            <person name="Tuck P."/>
            <person name="Blalock B.J."/>
            <person name="Lin Y.-Y."/>
            <person name="Smith M.E."/>
            <person name="Ochoa-Acuna H."/>
            <person name="Chen M.-J.M."/>
            <person name="Childers C.P."/>
            <person name="Qu J."/>
            <person name="Dugan S."/>
            <person name="Lee S.L."/>
            <person name="Chao H."/>
            <person name="Dinh H."/>
            <person name="Han Y."/>
            <person name="Doddapaneni H."/>
            <person name="Worley K.C."/>
            <person name="Muzny D.M."/>
            <person name="Gibbs R.A."/>
            <person name="Richards S."/>
        </authorList>
    </citation>
    <scope>NUCLEOTIDE SEQUENCE</scope>
    <source>
        <strain evidence="10">HAZT.00-mixed</strain>
        <tissue evidence="10">Whole organism</tissue>
    </source>
</reference>
<keyword evidence="6" id="KW-0539">Nucleus</keyword>
<dbReference type="EMBL" id="JQDR03002444">
    <property type="protein sequence ID" value="KAA0203105.1"/>
    <property type="molecule type" value="Genomic_DNA"/>
</dbReference>
<dbReference type="Gene3D" id="3.30.160.60">
    <property type="entry name" value="Classic Zinc Finger"/>
    <property type="match status" value="2"/>
</dbReference>
<dbReference type="InterPro" id="IPR013087">
    <property type="entry name" value="Znf_C2H2_type"/>
</dbReference>
<accession>A0A6A0HDM6</accession>
<keyword evidence="3" id="KW-0677">Repeat</keyword>
<dbReference type="AlphaFoldDB" id="A0A6A0HDM6"/>
<dbReference type="PROSITE" id="PS00028">
    <property type="entry name" value="ZINC_FINGER_C2H2_1"/>
    <property type="match status" value="2"/>
</dbReference>
<dbReference type="PROSITE" id="PS50157">
    <property type="entry name" value="ZINC_FINGER_C2H2_2"/>
    <property type="match status" value="3"/>
</dbReference>
<feature type="compositionally biased region" description="Low complexity" evidence="8">
    <location>
        <begin position="8"/>
        <end position="20"/>
    </location>
</feature>
<dbReference type="GO" id="GO:0010468">
    <property type="term" value="P:regulation of gene expression"/>
    <property type="evidence" value="ECO:0007669"/>
    <property type="project" value="TreeGrafter"/>
</dbReference>
<feature type="domain" description="C2H2-type" evidence="9">
    <location>
        <begin position="481"/>
        <end position="506"/>
    </location>
</feature>